<dbReference type="PANTHER" id="PTHR44858:SF17">
    <property type="match status" value="1"/>
</dbReference>
<evidence type="ECO:0000256" key="3">
    <source>
        <dbReference type="PROSITE-ProRule" id="PRU00339"/>
    </source>
</evidence>
<organism evidence="4">
    <name type="scientific">Polyblepharides amylifera</name>
    <dbReference type="NCBI Taxonomy" id="1486889"/>
    <lineage>
        <taxon>Eukaryota</taxon>
        <taxon>Viridiplantae</taxon>
        <taxon>Chlorophyta</taxon>
        <taxon>Pyramimonadophyceae</taxon>
        <taxon>Pyramimonadales</taxon>
        <taxon>Polyblepharidaceae</taxon>
        <taxon>Polyblepharides</taxon>
    </lineage>
</organism>
<dbReference type="AlphaFoldDB" id="A0A7R9XMX9"/>
<dbReference type="SMART" id="SM00028">
    <property type="entry name" value="TPR"/>
    <property type="match status" value="3"/>
</dbReference>
<dbReference type="InterPro" id="IPR050498">
    <property type="entry name" value="Ycf3"/>
</dbReference>
<reference evidence="4" key="1">
    <citation type="submission" date="2021-01" db="EMBL/GenBank/DDBJ databases">
        <authorList>
            <person name="Corre E."/>
            <person name="Pelletier E."/>
            <person name="Niang G."/>
            <person name="Scheremetjew M."/>
            <person name="Finn R."/>
            <person name="Kale V."/>
            <person name="Holt S."/>
            <person name="Cochrane G."/>
            <person name="Meng A."/>
            <person name="Brown T."/>
            <person name="Cohen L."/>
        </authorList>
    </citation>
    <scope>NUCLEOTIDE SEQUENCE</scope>
    <source>
        <strain evidence="4">CCMP720</strain>
    </source>
</reference>
<evidence type="ECO:0000313" key="4">
    <source>
        <dbReference type="EMBL" id="CAD8215858.1"/>
    </source>
</evidence>
<gene>
    <name evidence="4" type="ORF">PAMY1081_LOCUS132</name>
</gene>
<evidence type="ECO:0000256" key="2">
    <source>
        <dbReference type="ARBA" id="ARBA00022803"/>
    </source>
</evidence>
<dbReference type="PANTHER" id="PTHR44858">
    <property type="entry name" value="TETRATRICOPEPTIDE REPEAT PROTEIN 6"/>
    <property type="match status" value="1"/>
</dbReference>
<sequence length="378" mass="43159">MTIMFARAALVDTRKVGTSEKASLPATLAENLNSKSRGKFRFIRRRARIFRRDFFFTEKGIKLEVAKENSLPEFDEEQIFRVAPILCSRRNGMALGATIFSTLILDQVQARAEEAEKLIKINLTPDQTMYDPNDSRLRDAARMLQDALQAATVEKEEEGWTQIIVKFQNLDAEWVPDIVGRAYGNRGNARSRQGKFEAALEDYNTAVELCPWSVDPVLNRGVLYENTARLELAERDYRAVLAAAPDDPVGWNNLGNVQMGLGQFELALVSLDRARQLAPEFAFAMVNHSIAQLELGRTNVAIKEMRTTLRRYPDFPEARAALVAALWSDGLEVQAETEWQRVEDPRYSNKSWIRTERRWPPKIRTSLEAFLEFRSIKE</sequence>
<feature type="repeat" description="TPR" evidence="3">
    <location>
        <begin position="248"/>
        <end position="281"/>
    </location>
</feature>
<accession>A0A7R9XMX9</accession>
<protein>
    <recommendedName>
        <fullName evidence="5">Tetratricopeptide repeat protein</fullName>
    </recommendedName>
</protein>
<dbReference type="InterPro" id="IPR011990">
    <property type="entry name" value="TPR-like_helical_dom_sf"/>
</dbReference>
<dbReference type="PROSITE" id="PS50005">
    <property type="entry name" value="TPR"/>
    <property type="match status" value="2"/>
</dbReference>
<dbReference type="SUPFAM" id="SSF48452">
    <property type="entry name" value="TPR-like"/>
    <property type="match status" value="1"/>
</dbReference>
<evidence type="ECO:0000256" key="1">
    <source>
        <dbReference type="ARBA" id="ARBA00022737"/>
    </source>
</evidence>
<dbReference type="Gene3D" id="1.25.40.10">
    <property type="entry name" value="Tetratricopeptide repeat domain"/>
    <property type="match status" value="1"/>
</dbReference>
<dbReference type="InterPro" id="IPR019734">
    <property type="entry name" value="TPR_rpt"/>
</dbReference>
<feature type="repeat" description="TPR" evidence="3">
    <location>
        <begin position="180"/>
        <end position="213"/>
    </location>
</feature>
<proteinExistence type="predicted"/>
<dbReference type="EMBL" id="HBDV01000200">
    <property type="protein sequence ID" value="CAD8215858.1"/>
    <property type="molecule type" value="Transcribed_RNA"/>
</dbReference>
<dbReference type="Pfam" id="PF13432">
    <property type="entry name" value="TPR_16"/>
    <property type="match status" value="2"/>
</dbReference>
<dbReference type="Pfam" id="PF00515">
    <property type="entry name" value="TPR_1"/>
    <property type="match status" value="1"/>
</dbReference>
<name>A0A7R9XMX9_9CHLO</name>
<evidence type="ECO:0008006" key="5">
    <source>
        <dbReference type="Google" id="ProtNLM"/>
    </source>
</evidence>
<keyword evidence="2 3" id="KW-0802">TPR repeat</keyword>
<keyword evidence="1" id="KW-0677">Repeat</keyword>